<evidence type="ECO:0000313" key="4">
    <source>
        <dbReference type="EMBL" id="TBU16701.1"/>
    </source>
</evidence>
<dbReference type="VEuPathDB" id="MicrosporidiaDB:CWI38_2700p0010"/>
<dbReference type="EMBL" id="PITK01000294">
    <property type="protein sequence ID" value="TBU16701.1"/>
    <property type="molecule type" value="Genomic_DNA"/>
</dbReference>
<organism evidence="3 5">
    <name type="scientific">Hamiltosporidium tvaerminnensis</name>
    <dbReference type="NCBI Taxonomy" id="1176355"/>
    <lineage>
        <taxon>Eukaryota</taxon>
        <taxon>Fungi</taxon>
        <taxon>Fungi incertae sedis</taxon>
        <taxon>Microsporidia</taxon>
        <taxon>Dubosqiidae</taxon>
        <taxon>Hamiltosporidium</taxon>
    </lineage>
</organism>
<feature type="signal peptide" evidence="1">
    <location>
        <begin position="1"/>
        <end position="16"/>
    </location>
</feature>
<dbReference type="Proteomes" id="UP000292282">
    <property type="component" value="Unassembled WGS sequence"/>
</dbReference>
<evidence type="ECO:0000313" key="2">
    <source>
        <dbReference type="EMBL" id="TBU03520.1"/>
    </source>
</evidence>
<evidence type="ECO:0000313" key="3">
    <source>
        <dbReference type="EMBL" id="TBU05819.1"/>
    </source>
</evidence>
<keyword evidence="5" id="KW-1185">Reference proteome</keyword>
<dbReference type="AlphaFoldDB" id="A0A4Q9LD01"/>
<dbReference type="EMBL" id="PITK01002700">
    <property type="protein sequence ID" value="TBU05819.1"/>
    <property type="molecule type" value="Genomic_DNA"/>
</dbReference>
<evidence type="ECO:0000313" key="6">
    <source>
        <dbReference type="Proteomes" id="UP000292362"/>
    </source>
</evidence>
<evidence type="ECO:0000256" key="1">
    <source>
        <dbReference type="SAM" id="SignalP"/>
    </source>
</evidence>
<feature type="chain" id="PRO_5033445350" evidence="1">
    <location>
        <begin position="17"/>
        <end position="169"/>
    </location>
</feature>
<dbReference type="VEuPathDB" id="MicrosporidiaDB:CWI38_0294p0050"/>
<reference evidence="5 6" key="1">
    <citation type="submission" date="2017-12" db="EMBL/GenBank/DDBJ databases">
        <authorList>
            <person name="Pombert J.-F."/>
            <person name="Haag K.L."/>
            <person name="Ebert D."/>
        </authorList>
    </citation>
    <scope>NUCLEOTIDE SEQUENCE [LARGE SCALE GENOMIC DNA]</scope>
    <source>
        <strain evidence="2">FI-OER-3-3</strain>
        <strain evidence="3">IL-G-3</strain>
    </source>
</reference>
<proteinExistence type="predicted"/>
<evidence type="ECO:0000313" key="5">
    <source>
        <dbReference type="Proteomes" id="UP000292282"/>
    </source>
</evidence>
<comment type="caution">
    <text evidence="3">The sequence shown here is derived from an EMBL/GenBank/DDBJ whole genome shotgun (WGS) entry which is preliminary data.</text>
</comment>
<keyword evidence="1" id="KW-0732">Signal</keyword>
<protein>
    <submittedName>
        <fullName evidence="3">Uncharacterized protein</fullName>
    </submittedName>
</protein>
<gene>
    <name evidence="2" type="ORF">CWI37_0282p0030</name>
    <name evidence="4" type="ORF">CWI38_0294p0050</name>
    <name evidence="3" type="ORF">CWI38_2700p0010</name>
</gene>
<dbReference type="EMBL" id="PITJ01000282">
    <property type="protein sequence ID" value="TBU03520.1"/>
    <property type="molecule type" value="Genomic_DNA"/>
</dbReference>
<dbReference type="Proteomes" id="UP000292362">
    <property type="component" value="Unassembled WGS sequence"/>
</dbReference>
<name>A0A4Q9LD01_9MICR</name>
<sequence length="169" mass="20266">MLVFLFFCSLIHSSNRKYIWEKNAKLLERRQSKPIGIKYYKLKDDENEAKITREICPMFPPLVFSSKEPHITKKILETSIYHLRRKYSNLKVRFYIKLAELVIHESYLERLHPLMTNIETKTINIMKLFARIDDYTDKIVLRICYDMICSCNRAITIFAKNIEILASYY</sequence>
<dbReference type="VEuPathDB" id="MicrosporidiaDB:CWI37_0282p0030"/>
<accession>A0A4Q9LD01</accession>